<evidence type="ECO:0000313" key="1">
    <source>
        <dbReference type="EMBL" id="CCH96438.1"/>
    </source>
</evidence>
<dbReference type="AlphaFoldDB" id="I4FLB3"/>
<organism evidence="1 2">
    <name type="scientific">Microcystis aeruginosa PCC 9717</name>
    <dbReference type="NCBI Taxonomy" id="1160286"/>
    <lineage>
        <taxon>Bacteria</taxon>
        <taxon>Bacillati</taxon>
        <taxon>Cyanobacteriota</taxon>
        <taxon>Cyanophyceae</taxon>
        <taxon>Oscillatoriophycideae</taxon>
        <taxon>Chroococcales</taxon>
        <taxon>Microcystaceae</taxon>
        <taxon>Microcystis</taxon>
    </lineage>
</organism>
<accession>I4FLB3</accession>
<dbReference type="HOGENOM" id="CLU_3063436_0_0_3"/>
<name>I4FLB3_MICAE</name>
<reference evidence="1 2" key="1">
    <citation type="submission" date="2012-04" db="EMBL/GenBank/DDBJ databases">
        <authorList>
            <person name="Genoscope - CEA"/>
        </authorList>
    </citation>
    <scope>NUCLEOTIDE SEQUENCE [LARGE SCALE GENOMIC DNA]</scope>
    <source>
        <strain evidence="1 2">9717</strain>
    </source>
</reference>
<evidence type="ECO:0000313" key="2">
    <source>
        <dbReference type="Proteomes" id="UP000003172"/>
    </source>
</evidence>
<comment type="caution">
    <text evidence="1">The sequence shown here is derived from an EMBL/GenBank/DDBJ whole genome shotgun (WGS) entry which is preliminary data.</text>
</comment>
<dbReference type="Proteomes" id="UP000003172">
    <property type="component" value="Unassembled WGS sequence"/>
</dbReference>
<protein>
    <submittedName>
        <fullName evidence="1">Uncharacterized protein</fullName>
    </submittedName>
</protein>
<sequence length="53" mass="6181">MDRVLKTCLSPALDDNYLSKNNASTQVLYLNKRILSDFFQNENCCWNTSDLTY</sequence>
<dbReference type="EMBL" id="CAII01000122">
    <property type="protein sequence ID" value="CCH96438.1"/>
    <property type="molecule type" value="Genomic_DNA"/>
</dbReference>
<proteinExistence type="predicted"/>
<gene>
    <name evidence="1" type="ORF">MICAB_2080001</name>
</gene>